<evidence type="ECO:0000313" key="2">
    <source>
        <dbReference type="EMBL" id="MCL7046573.1"/>
    </source>
</evidence>
<evidence type="ECO:0000256" key="1">
    <source>
        <dbReference type="SAM" id="Phobius"/>
    </source>
</evidence>
<organism evidence="2 3">
    <name type="scientific">Papaver nudicaule</name>
    <name type="common">Iceland poppy</name>
    <dbReference type="NCBI Taxonomy" id="74823"/>
    <lineage>
        <taxon>Eukaryota</taxon>
        <taxon>Viridiplantae</taxon>
        <taxon>Streptophyta</taxon>
        <taxon>Embryophyta</taxon>
        <taxon>Tracheophyta</taxon>
        <taxon>Spermatophyta</taxon>
        <taxon>Magnoliopsida</taxon>
        <taxon>Ranunculales</taxon>
        <taxon>Papaveraceae</taxon>
        <taxon>Papaveroideae</taxon>
        <taxon>Papaver</taxon>
    </lineage>
</organism>
<name>A0AA42B034_PAPNU</name>
<evidence type="ECO:0000313" key="3">
    <source>
        <dbReference type="Proteomes" id="UP001177140"/>
    </source>
</evidence>
<keyword evidence="1" id="KW-1133">Transmembrane helix</keyword>
<feature type="transmembrane region" description="Helical" evidence="1">
    <location>
        <begin position="12"/>
        <end position="29"/>
    </location>
</feature>
<gene>
    <name evidence="2" type="ORF">MKW94_014752</name>
</gene>
<dbReference type="Proteomes" id="UP001177140">
    <property type="component" value="Unassembled WGS sequence"/>
</dbReference>
<keyword evidence="3" id="KW-1185">Reference proteome</keyword>
<dbReference type="EMBL" id="JAJJMA010282997">
    <property type="protein sequence ID" value="MCL7046573.1"/>
    <property type="molecule type" value="Genomic_DNA"/>
</dbReference>
<protein>
    <submittedName>
        <fullName evidence="2">Uncharacterized protein</fullName>
    </submittedName>
</protein>
<proteinExistence type="predicted"/>
<keyword evidence="1" id="KW-0812">Transmembrane</keyword>
<dbReference type="AlphaFoldDB" id="A0AA42B034"/>
<keyword evidence="1" id="KW-0472">Membrane</keyword>
<accession>A0AA42B034</accession>
<comment type="caution">
    <text evidence="2">The sequence shown here is derived from an EMBL/GenBank/DDBJ whole genome shotgun (WGS) entry which is preliminary data.</text>
</comment>
<reference evidence="2" key="1">
    <citation type="submission" date="2022-03" db="EMBL/GenBank/DDBJ databases">
        <title>A functionally conserved STORR gene fusion in Papaver species that diverged 16.8 million years ago.</title>
        <authorList>
            <person name="Catania T."/>
        </authorList>
    </citation>
    <scope>NUCLEOTIDE SEQUENCE</scope>
    <source>
        <strain evidence="2">S-191538</strain>
    </source>
</reference>
<sequence>MESISTRFSRTVFLVMFLLIGFNLLRNFIPDKDGNQLVHTMTSVNTSRKLLRAPLLRHIPPSPRANDVSHFVAPPIKD</sequence>